<dbReference type="Proteomes" id="UP000576082">
    <property type="component" value="Unassembled WGS sequence"/>
</dbReference>
<organism evidence="1 2">
    <name type="scientific">Flammeovirga aprica JL-4</name>
    <dbReference type="NCBI Taxonomy" id="694437"/>
    <lineage>
        <taxon>Bacteria</taxon>
        <taxon>Pseudomonadati</taxon>
        <taxon>Bacteroidota</taxon>
        <taxon>Cytophagia</taxon>
        <taxon>Cytophagales</taxon>
        <taxon>Flammeovirgaceae</taxon>
        <taxon>Flammeovirga</taxon>
    </lineage>
</organism>
<keyword evidence="2" id="KW-1185">Reference proteome</keyword>
<gene>
    <name evidence="1" type="ORF">HHU12_25565</name>
</gene>
<proteinExistence type="predicted"/>
<dbReference type="EMBL" id="JABANE010000095">
    <property type="protein sequence ID" value="NME71360.1"/>
    <property type="molecule type" value="Genomic_DNA"/>
</dbReference>
<sequence>MGQNKYTQLAIRHLTSEQYQKSFDEIFDIALNMADTQEQANYLSDLMAVSTQYIDIHQWYNLLEEVLQFFEYPMPKDIGHLHRDLSLQHLRLLENVGENSITETIMNLEHYQLEEQELGLKLMAPIALYARIENWEKFKWIALEIVNHAIENGKSEVTPLGCLALSKYMIARYESVPEAVEYAEAGLSLVSATQDNWLLSRFKCDLATYIIPWATMTSKSFDMLEEAFELIRNSEDEYQRNVIKLRYLQYQVFCGYSLENAKKLLVEKFGNDEMKTMPDIVWSLMHLMQLSNITREESKEKVIMILDSEPSLYEGNLLHPMLLLLKAVHLTATSEDRQNNLDALRRILDRFKYWAGYSSEVFQGWVYFMEAEWRWENEEYETSNQLYSSAFETIAIQQSAMKCLIKLRQLSQWAKKEGKSERTNSLYQKTLQQYEIFDDAEAIASLKHRFKNITE</sequence>
<accession>A0A7X9RZ56</accession>
<evidence type="ECO:0000313" key="1">
    <source>
        <dbReference type="EMBL" id="NME71360.1"/>
    </source>
</evidence>
<protein>
    <submittedName>
        <fullName evidence="1">Uncharacterized protein</fullName>
    </submittedName>
</protein>
<evidence type="ECO:0000313" key="2">
    <source>
        <dbReference type="Proteomes" id="UP000576082"/>
    </source>
</evidence>
<dbReference type="AlphaFoldDB" id="A0A7X9RZ56"/>
<name>A0A7X9RZ56_9BACT</name>
<comment type="caution">
    <text evidence="1">The sequence shown here is derived from an EMBL/GenBank/DDBJ whole genome shotgun (WGS) entry which is preliminary data.</text>
</comment>
<reference evidence="1 2" key="1">
    <citation type="submission" date="2020-04" db="EMBL/GenBank/DDBJ databases">
        <title>Flammeovirga sp. SR4, a novel species isolated from seawater.</title>
        <authorList>
            <person name="Wang X."/>
        </authorList>
    </citation>
    <scope>NUCLEOTIDE SEQUENCE [LARGE SCALE GENOMIC DNA]</scope>
    <source>
        <strain evidence="1 2">ATCC 23126</strain>
    </source>
</reference>